<dbReference type="SUPFAM" id="SSF54631">
    <property type="entry name" value="CBS-domain pair"/>
    <property type="match status" value="1"/>
</dbReference>
<evidence type="ECO:0000313" key="4">
    <source>
        <dbReference type="EMBL" id="MDP4534627.1"/>
    </source>
</evidence>
<dbReference type="InterPro" id="IPR051257">
    <property type="entry name" value="Diverse_CBS-Domain"/>
</dbReference>
<dbReference type="SMART" id="SM00116">
    <property type="entry name" value="CBS"/>
    <property type="match status" value="2"/>
</dbReference>
<evidence type="ECO:0000256" key="1">
    <source>
        <dbReference type="ARBA" id="ARBA00023122"/>
    </source>
</evidence>
<protein>
    <submittedName>
        <fullName evidence="4">CBS domain-containing protein</fullName>
    </submittedName>
</protein>
<comment type="caution">
    <text evidence="4">The sequence shown here is derived from an EMBL/GenBank/DDBJ whole genome shotgun (WGS) entry which is preliminary data.</text>
</comment>
<gene>
    <name evidence="4" type="ORF">Q3O60_00255</name>
</gene>
<dbReference type="RefSeq" id="WP_305891899.1">
    <property type="nucleotide sequence ID" value="NZ_JAUZVZ010000001.1"/>
</dbReference>
<accession>A0ABT9GU97</accession>
<evidence type="ECO:0000313" key="5">
    <source>
        <dbReference type="Proteomes" id="UP001231616"/>
    </source>
</evidence>
<dbReference type="InterPro" id="IPR046342">
    <property type="entry name" value="CBS_dom_sf"/>
</dbReference>
<dbReference type="PANTHER" id="PTHR43080:SF2">
    <property type="entry name" value="CBS DOMAIN-CONTAINING PROTEIN"/>
    <property type="match status" value="1"/>
</dbReference>
<dbReference type="PANTHER" id="PTHR43080">
    <property type="entry name" value="CBS DOMAIN-CONTAINING PROTEIN CBSX3, MITOCHONDRIAL"/>
    <property type="match status" value="1"/>
</dbReference>
<evidence type="ECO:0000259" key="3">
    <source>
        <dbReference type="PROSITE" id="PS51371"/>
    </source>
</evidence>
<organism evidence="4 5">
    <name type="scientific">Alkalimonas collagenimarina</name>
    <dbReference type="NCBI Taxonomy" id="400390"/>
    <lineage>
        <taxon>Bacteria</taxon>
        <taxon>Pseudomonadati</taxon>
        <taxon>Pseudomonadota</taxon>
        <taxon>Gammaproteobacteria</taxon>
        <taxon>Alkalimonas</taxon>
    </lineage>
</organism>
<dbReference type="PROSITE" id="PS51371">
    <property type="entry name" value="CBS"/>
    <property type="match status" value="2"/>
</dbReference>
<keyword evidence="5" id="KW-1185">Reference proteome</keyword>
<dbReference type="Proteomes" id="UP001231616">
    <property type="component" value="Unassembled WGS sequence"/>
</dbReference>
<dbReference type="Gene3D" id="3.10.580.10">
    <property type="entry name" value="CBS-domain"/>
    <property type="match status" value="1"/>
</dbReference>
<dbReference type="CDD" id="cd04584">
    <property type="entry name" value="CBS_pair_AcuB_like"/>
    <property type="match status" value="1"/>
</dbReference>
<dbReference type="InterPro" id="IPR000644">
    <property type="entry name" value="CBS_dom"/>
</dbReference>
<name>A0ABT9GU97_9GAMM</name>
<feature type="domain" description="CBS" evidence="3">
    <location>
        <begin position="8"/>
        <end position="66"/>
    </location>
</feature>
<feature type="domain" description="CBS" evidence="3">
    <location>
        <begin position="83"/>
        <end position="139"/>
    </location>
</feature>
<reference evidence="4 5" key="1">
    <citation type="submission" date="2023-08" db="EMBL/GenBank/DDBJ databases">
        <authorList>
            <person name="Joshi A."/>
            <person name="Thite S."/>
        </authorList>
    </citation>
    <scope>NUCLEOTIDE SEQUENCE [LARGE SCALE GENOMIC DNA]</scope>
    <source>
        <strain evidence="4 5">AC40</strain>
    </source>
</reference>
<keyword evidence="1 2" id="KW-0129">CBS domain</keyword>
<dbReference type="EMBL" id="JAUZVZ010000001">
    <property type="protein sequence ID" value="MDP4534627.1"/>
    <property type="molecule type" value="Genomic_DNA"/>
</dbReference>
<evidence type="ECO:0000256" key="2">
    <source>
        <dbReference type="PROSITE-ProRule" id="PRU00703"/>
    </source>
</evidence>
<sequence length="143" mass="16045">MSRIAAIMTRKVHTTTQDASLASLRQVFSQARYQHLPVVDSSNRLLGIISVKDYFKALSPVMESAFETSVENYVQSRKVRHVMTSPVFSVFEKTPIKEAAALLLEHNIGCLPVVDSEQRLQGIVSWKDVLRYALQPKEKAAAK</sequence>
<dbReference type="Pfam" id="PF00571">
    <property type="entry name" value="CBS"/>
    <property type="match status" value="2"/>
</dbReference>
<proteinExistence type="predicted"/>